<protein>
    <recommendedName>
        <fullName evidence="3">DUF6545 domain-containing protein</fullName>
    </recommendedName>
</protein>
<dbReference type="EMBL" id="MEHK01000001">
    <property type="protein sequence ID" value="OEJ30893.1"/>
    <property type="molecule type" value="Genomic_DNA"/>
</dbReference>
<feature type="transmembrane region" description="Helical" evidence="2">
    <location>
        <begin position="66"/>
        <end position="89"/>
    </location>
</feature>
<keyword evidence="5" id="KW-1185">Reference proteome</keyword>
<dbReference type="Pfam" id="PF20182">
    <property type="entry name" value="DUF6545"/>
    <property type="match status" value="1"/>
</dbReference>
<feature type="transmembrane region" description="Helical" evidence="2">
    <location>
        <begin position="33"/>
        <end position="54"/>
    </location>
</feature>
<evidence type="ECO:0000259" key="3">
    <source>
        <dbReference type="Pfam" id="PF20182"/>
    </source>
</evidence>
<dbReference type="Proteomes" id="UP000095705">
    <property type="component" value="Unassembled WGS sequence"/>
</dbReference>
<reference evidence="4 5" key="1">
    <citation type="submission" date="2016-08" db="EMBL/GenBank/DDBJ databases">
        <title>The complete genome of Streptomyces subrutilus 10-1-1.</title>
        <authorList>
            <person name="Chen X."/>
        </authorList>
    </citation>
    <scope>NUCLEOTIDE SEQUENCE [LARGE SCALE GENOMIC DNA]</scope>
    <source>
        <strain evidence="4 5">10-1-1</strain>
    </source>
</reference>
<feature type="transmembrane region" description="Helical" evidence="2">
    <location>
        <begin position="5"/>
        <end position="21"/>
    </location>
</feature>
<proteinExistence type="predicted"/>
<feature type="transmembrane region" description="Helical" evidence="2">
    <location>
        <begin position="141"/>
        <end position="164"/>
    </location>
</feature>
<gene>
    <name evidence="4" type="ORF">BGK67_05615</name>
</gene>
<sequence>MNTLLYPLCSVVALLALGYKARVLRTDRSVPQVALVANFLLLFVIFTVSTPSVWVRVSEFAGIENFSGLLTQSCVIIMTVCQQLVLLHFSHGPDAARRKAVPRVVALGLVLVAMAVLFFAASAHGEAPHDFAVARAQFTPAYLIVYLSAFTANQVQVGVMGARYARIAPSPWLRRGLRTVALALPFALVYTGARTADIVAAQLGHDGRAWEPVAQIGVAIAVIVQTTGWILPDWGPHLTSLRDRLGHRTALRALRPLHRSLTEHVPEPVLPFTRALDLRTRLYRMVIEIRDAQWALRTWMDADVARLARQDAERAGLRGQELAAVVEAAQLRNAIDAKRRDRPPRRPPQTPVAAAPGDLAAELAFQRRLARAMSSPLAVRYADHPKAPGTPRKEPA</sequence>
<feature type="region of interest" description="Disordered" evidence="1">
    <location>
        <begin position="335"/>
        <end position="357"/>
    </location>
</feature>
<feature type="transmembrane region" description="Helical" evidence="2">
    <location>
        <begin position="101"/>
        <end position="121"/>
    </location>
</feature>
<organism evidence="4 5">
    <name type="scientific">Streptomyces subrutilus</name>
    <dbReference type="NCBI Taxonomy" id="36818"/>
    <lineage>
        <taxon>Bacteria</taxon>
        <taxon>Bacillati</taxon>
        <taxon>Actinomycetota</taxon>
        <taxon>Actinomycetes</taxon>
        <taxon>Kitasatosporales</taxon>
        <taxon>Streptomycetaceae</taxon>
        <taxon>Streptomyces</taxon>
    </lineage>
</organism>
<keyword evidence="2" id="KW-0472">Membrane</keyword>
<dbReference type="AlphaFoldDB" id="A0A1E5PN59"/>
<keyword evidence="2" id="KW-1133">Transmembrane helix</keyword>
<evidence type="ECO:0000256" key="1">
    <source>
        <dbReference type="SAM" id="MobiDB-lite"/>
    </source>
</evidence>
<evidence type="ECO:0000256" key="2">
    <source>
        <dbReference type="SAM" id="Phobius"/>
    </source>
</evidence>
<evidence type="ECO:0000313" key="4">
    <source>
        <dbReference type="EMBL" id="OEJ30893.1"/>
    </source>
</evidence>
<accession>A0A1E5PN59</accession>
<dbReference type="InterPro" id="IPR046675">
    <property type="entry name" value="DUF6545"/>
</dbReference>
<feature type="compositionally biased region" description="Basic and acidic residues" evidence="1">
    <location>
        <begin position="381"/>
        <end position="396"/>
    </location>
</feature>
<dbReference type="RefSeq" id="WP_069919040.1">
    <property type="nucleotide sequence ID" value="NZ_MEHK01000001.1"/>
</dbReference>
<evidence type="ECO:0000313" key="5">
    <source>
        <dbReference type="Proteomes" id="UP000095705"/>
    </source>
</evidence>
<feature type="region of interest" description="Disordered" evidence="1">
    <location>
        <begin position="376"/>
        <end position="396"/>
    </location>
</feature>
<dbReference type="STRING" id="36818.BGK67_05615"/>
<dbReference type="InterPro" id="IPR050039">
    <property type="entry name" value="MAB_1171c-like"/>
</dbReference>
<name>A0A1E5PN59_9ACTN</name>
<dbReference type="NCBIfam" id="NF042915">
    <property type="entry name" value="MAB_1171c_fam"/>
    <property type="match status" value="1"/>
</dbReference>
<feature type="domain" description="DUF6545" evidence="3">
    <location>
        <begin position="246"/>
        <end position="374"/>
    </location>
</feature>
<comment type="caution">
    <text evidence="4">The sequence shown here is derived from an EMBL/GenBank/DDBJ whole genome shotgun (WGS) entry which is preliminary data.</text>
</comment>
<keyword evidence="2" id="KW-0812">Transmembrane</keyword>